<dbReference type="AlphaFoldDB" id="A7S467"/>
<dbReference type="Proteomes" id="UP000001593">
    <property type="component" value="Unassembled WGS sequence"/>
</dbReference>
<evidence type="ECO:0000256" key="1">
    <source>
        <dbReference type="SAM" id="MobiDB-lite"/>
    </source>
</evidence>
<name>A7S467_NEMVE</name>
<proteinExistence type="predicted"/>
<reference evidence="2 3" key="1">
    <citation type="journal article" date="2007" name="Science">
        <title>Sea anemone genome reveals ancestral eumetazoan gene repertoire and genomic organization.</title>
        <authorList>
            <person name="Putnam N.H."/>
            <person name="Srivastava M."/>
            <person name="Hellsten U."/>
            <person name="Dirks B."/>
            <person name="Chapman J."/>
            <person name="Salamov A."/>
            <person name="Terry A."/>
            <person name="Shapiro H."/>
            <person name="Lindquist E."/>
            <person name="Kapitonov V.V."/>
            <person name="Jurka J."/>
            <person name="Genikhovich G."/>
            <person name="Grigoriev I.V."/>
            <person name="Lucas S.M."/>
            <person name="Steele R.E."/>
            <person name="Finnerty J.R."/>
            <person name="Technau U."/>
            <person name="Martindale M.Q."/>
            <person name="Rokhsar D.S."/>
        </authorList>
    </citation>
    <scope>NUCLEOTIDE SEQUENCE [LARGE SCALE GENOMIC DNA]</scope>
    <source>
        <strain evidence="3">CH2 X CH6</strain>
    </source>
</reference>
<evidence type="ECO:0000313" key="3">
    <source>
        <dbReference type="Proteomes" id="UP000001593"/>
    </source>
</evidence>
<dbReference type="InParanoid" id="A7S467"/>
<feature type="compositionally biased region" description="Basic and acidic residues" evidence="1">
    <location>
        <begin position="95"/>
        <end position="105"/>
    </location>
</feature>
<gene>
    <name evidence="2" type="ORF">NEMVEDRAFT_v1g242733</name>
</gene>
<organism evidence="2 3">
    <name type="scientific">Nematostella vectensis</name>
    <name type="common">Starlet sea anemone</name>
    <dbReference type="NCBI Taxonomy" id="45351"/>
    <lineage>
        <taxon>Eukaryota</taxon>
        <taxon>Metazoa</taxon>
        <taxon>Cnidaria</taxon>
        <taxon>Anthozoa</taxon>
        <taxon>Hexacorallia</taxon>
        <taxon>Actiniaria</taxon>
        <taxon>Edwardsiidae</taxon>
        <taxon>Nematostella</taxon>
    </lineage>
</organism>
<sequence length="319" mass="36018">MADLLTKEFTSPRLQRALTLNASMESDLAKKLNIIEDKKHSSERNLIQRRDAFLRRQQKRWPKLLQKSENNLSEVSLIQKQTAPHKLSLPSVENSRSRSINEELLTRGNQTPTFSRRKNAKLAHPELERTTPEMTTASSPRIGRLGKRISKQDSNGSTEGTKLPVPKSARPRSSSTPSLFECDPDSPPLKSDNLRKFRAVVKAVLLVKDLENCRYLSPKDSDLKEVTIPNVSADILQGYAQDDLCSNLNSSSDSLAQMFEAVRKCRYLRMPLSLEEEMYTEAHRNTPPLIIIGHTKTVFAGVGLGEEKVEKVWEEGEPE</sequence>
<feature type="region of interest" description="Disordered" evidence="1">
    <location>
        <begin position="83"/>
        <end position="187"/>
    </location>
</feature>
<accession>A7S467</accession>
<protein>
    <submittedName>
        <fullName evidence="2">Uncharacterized protein</fullName>
    </submittedName>
</protein>
<evidence type="ECO:0000313" key="2">
    <source>
        <dbReference type="EMBL" id="EDO41462.1"/>
    </source>
</evidence>
<dbReference type="EMBL" id="DS469577">
    <property type="protein sequence ID" value="EDO41462.1"/>
    <property type="molecule type" value="Genomic_DNA"/>
</dbReference>
<dbReference type="HOGENOM" id="CLU_872392_0_0_1"/>
<keyword evidence="3" id="KW-1185">Reference proteome</keyword>